<feature type="transmembrane region" description="Helical" evidence="12">
    <location>
        <begin position="86"/>
        <end position="108"/>
    </location>
</feature>
<dbReference type="PROSITE" id="PS50857">
    <property type="entry name" value="COX2_CUA"/>
    <property type="match status" value="1"/>
</dbReference>
<dbReference type="OrthoDB" id="9781261at2"/>
<dbReference type="GO" id="GO:0005507">
    <property type="term" value="F:copper ion binding"/>
    <property type="evidence" value="ECO:0007669"/>
    <property type="project" value="InterPro"/>
</dbReference>
<evidence type="ECO:0000256" key="2">
    <source>
        <dbReference type="ARBA" id="ARBA00007866"/>
    </source>
</evidence>
<dbReference type="Proteomes" id="UP000265715">
    <property type="component" value="Unassembled WGS sequence"/>
</dbReference>
<dbReference type="PANTHER" id="PTHR22888:SF9">
    <property type="entry name" value="CYTOCHROME C OXIDASE SUBUNIT 2"/>
    <property type="match status" value="1"/>
</dbReference>
<keyword evidence="4" id="KW-0813">Transport</keyword>
<dbReference type="PANTHER" id="PTHR22888">
    <property type="entry name" value="CYTOCHROME C OXIDASE, SUBUNIT II"/>
    <property type="match status" value="1"/>
</dbReference>
<keyword evidence="7" id="KW-1278">Translocase</keyword>
<dbReference type="InterPro" id="IPR002429">
    <property type="entry name" value="CcO_II-like_C"/>
</dbReference>
<evidence type="ECO:0000256" key="4">
    <source>
        <dbReference type="ARBA" id="ARBA00022448"/>
    </source>
</evidence>
<evidence type="ECO:0000256" key="6">
    <source>
        <dbReference type="ARBA" id="ARBA00022723"/>
    </source>
</evidence>
<dbReference type="GO" id="GO:0016491">
    <property type="term" value="F:oxidoreductase activity"/>
    <property type="evidence" value="ECO:0007669"/>
    <property type="project" value="UniProtKB-KW"/>
</dbReference>
<dbReference type="InterPro" id="IPR036257">
    <property type="entry name" value="Cyt_c_oxidase_su2_TM_sf"/>
</dbReference>
<evidence type="ECO:0000256" key="8">
    <source>
        <dbReference type="ARBA" id="ARBA00022982"/>
    </source>
</evidence>
<dbReference type="GO" id="GO:0042773">
    <property type="term" value="P:ATP synthesis coupled electron transport"/>
    <property type="evidence" value="ECO:0007669"/>
    <property type="project" value="TreeGrafter"/>
</dbReference>
<keyword evidence="10" id="KW-0186">Copper</keyword>
<reference evidence="14 15" key="1">
    <citation type="submission" date="2018-08" db="EMBL/GenBank/DDBJ databases">
        <title>Meiothermus terrae DSM 26712 genome sequencing project.</title>
        <authorList>
            <person name="Da Costa M.S."/>
            <person name="Albuquerque L."/>
            <person name="Raposo P."/>
            <person name="Froufe H.J.C."/>
            <person name="Barroso C.S."/>
            <person name="Egas C."/>
        </authorList>
    </citation>
    <scope>NUCLEOTIDE SEQUENCE [LARGE SCALE GENOMIC DNA]</scope>
    <source>
        <strain evidence="14 15">DSM 26712</strain>
    </source>
</reference>
<dbReference type="EC" id="7.1.1.9" evidence="3"/>
<organism evidence="14 15">
    <name type="scientific">Calidithermus terrae</name>
    <dbReference type="NCBI Taxonomy" id="1408545"/>
    <lineage>
        <taxon>Bacteria</taxon>
        <taxon>Thermotogati</taxon>
        <taxon>Deinococcota</taxon>
        <taxon>Deinococci</taxon>
        <taxon>Thermales</taxon>
        <taxon>Thermaceae</taxon>
        <taxon>Calidithermus</taxon>
    </lineage>
</organism>
<evidence type="ECO:0000313" key="15">
    <source>
        <dbReference type="Proteomes" id="UP000265715"/>
    </source>
</evidence>
<dbReference type="Pfam" id="PF00116">
    <property type="entry name" value="COX2"/>
    <property type="match status" value="1"/>
</dbReference>
<feature type="transmembrane region" description="Helical" evidence="12">
    <location>
        <begin position="41"/>
        <end position="65"/>
    </location>
</feature>
<dbReference type="Gene3D" id="2.60.40.420">
    <property type="entry name" value="Cupredoxins - blue copper proteins"/>
    <property type="match status" value="1"/>
</dbReference>
<keyword evidence="14" id="KW-0560">Oxidoreductase</keyword>
<evidence type="ECO:0000256" key="12">
    <source>
        <dbReference type="SAM" id="Phobius"/>
    </source>
</evidence>
<evidence type="ECO:0000313" key="14">
    <source>
        <dbReference type="EMBL" id="RIH81116.1"/>
    </source>
</evidence>
<dbReference type="PRINTS" id="PR01166">
    <property type="entry name" value="CYCOXIDASEII"/>
</dbReference>
<sequence length="273" mass="30489">MQALALAVTLVVMVLGAFVLTALRVWWFAPLASNWASMDNLIVVSLVLCGAAFIVINLFIAYTLYAHHSERGRKAFFFVDNPRLEWNLIWFTGLGIVALLAPGLYFYAQVINPPKGPYVVEVLTQQWLWSYRYPGKDGVLGPADVRNYTAANPFGVNAEAPASRDDVPALGGPLYLPLGRPVLLRMRSNDVLHSFYVPEFRMKMDIVPGMVTQMWFTPTKTGAFQVICAELCGVGHYNMVGQVVVVEPDEFERWLEQRPTVAHTLQPTGNAQR</sequence>
<evidence type="ECO:0000259" key="13">
    <source>
        <dbReference type="PROSITE" id="PS50857"/>
    </source>
</evidence>
<dbReference type="Gene3D" id="1.10.287.90">
    <property type="match status" value="1"/>
</dbReference>
<evidence type="ECO:0000256" key="5">
    <source>
        <dbReference type="ARBA" id="ARBA00022692"/>
    </source>
</evidence>
<dbReference type="InterPro" id="IPR045187">
    <property type="entry name" value="CcO_II"/>
</dbReference>
<evidence type="ECO:0000256" key="11">
    <source>
        <dbReference type="ARBA" id="ARBA00023136"/>
    </source>
</evidence>
<dbReference type="PROSITE" id="PS00078">
    <property type="entry name" value="COX2"/>
    <property type="match status" value="1"/>
</dbReference>
<dbReference type="EMBL" id="QXDL01000205">
    <property type="protein sequence ID" value="RIH81116.1"/>
    <property type="molecule type" value="Genomic_DNA"/>
</dbReference>
<evidence type="ECO:0000256" key="1">
    <source>
        <dbReference type="ARBA" id="ARBA00004141"/>
    </source>
</evidence>
<proteinExistence type="inferred from homology"/>
<dbReference type="GO" id="GO:0004129">
    <property type="term" value="F:cytochrome-c oxidase activity"/>
    <property type="evidence" value="ECO:0007669"/>
    <property type="project" value="UniProtKB-EC"/>
</dbReference>
<dbReference type="RefSeq" id="WP_119316296.1">
    <property type="nucleotide sequence ID" value="NZ_QXDL01000205.1"/>
</dbReference>
<keyword evidence="9 12" id="KW-1133">Transmembrane helix</keyword>
<keyword evidence="11 12" id="KW-0472">Membrane</keyword>
<evidence type="ECO:0000256" key="3">
    <source>
        <dbReference type="ARBA" id="ARBA00012949"/>
    </source>
</evidence>
<dbReference type="GO" id="GO:0016020">
    <property type="term" value="C:membrane"/>
    <property type="evidence" value="ECO:0007669"/>
    <property type="project" value="UniProtKB-SubCell"/>
</dbReference>
<evidence type="ECO:0000256" key="10">
    <source>
        <dbReference type="ARBA" id="ARBA00023008"/>
    </source>
</evidence>
<keyword evidence="15" id="KW-1185">Reference proteome</keyword>
<dbReference type="InterPro" id="IPR001505">
    <property type="entry name" value="Copper_CuA"/>
</dbReference>
<keyword evidence="8" id="KW-0249">Electron transport</keyword>
<gene>
    <name evidence="14" type="primary">coxM</name>
    <name evidence="14" type="ORF">Mterra_03383</name>
</gene>
<dbReference type="SUPFAM" id="SSF49503">
    <property type="entry name" value="Cupredoxins"/>
    <property type="match status" value="1"/>
</dbReference>
<comment type="subcellular location">
    <subcellularLocation>
        <location evidence="1">Membrane</location>
        <topology evidence="1">Multi-pass membrane protein</topology>
    </subcellularLocation>
</comment>
<keyword evidence="6" id="KW-0479">Metal-binding</keyword>
<accession>A0A399EBD1</accession>
<feature type="transmembrane region" description="Helical" evidence="12">
    <location>
        <begin position="7"/>
        <end position="29"/>
    </location>
</feature>
<dbReference type="AlphaFoldDB" id="A0A399EBD1"/>
<dbReference type="CDD" id="cd13919">
    <property type="entry name" value="CuRO_HCO_II_like_5"/>
    <property type="match status" value="1"/>
</dbReference>
<evidence type="ECO:0000256" key="9">
    <source>
        <dbReference type="ARBA" id="ARBA00022989"/>
    </source>
</evidence>
<name>A0A399EBD1_9DEIN</name>
<comment type="similarity">
    <text evidence="2">Belongs to the cytochrome c oxidase subunit 2 family.</text>
</comment>
<comment type="caution">
    <text evidence="14">The sequence shown here is derived from an EMBL/GenBank/DDBJ whole genome shotgun (WGS) entry which is preliminary data.</text>
</comment>
<evidence type="ECO:0000256" key="7">
    <source>
        <dbReference type="ARBA" id="ARBA00022967"/>
    </source>
</evidence>
<feature type="domain" description="Cytochrome oxidase subunit II copper A binding" evidence="13">
    <location>
        <begin position="115"/>
        <end position="257"/>
    </location>
</feature>
<keyword evidence="5 12" id="KW-0812">Transmembrane</keyword>
<protein>
    <recommendedName>
        <fullName evidence="3">cytochrome-c oxidase</fullName>
        <ecNumber evidence="3">7.1.1.9</ecNumber>
    </recommendedName>
</protein>
<dbReference type="InterPro" id="IPR008972">
    <property type="entry name" value="Cupredoxin"/>
</dbReference>